<protein>
    <submittedName>
        <fullName evidence="1">Uncharacterized protein</fullName>
    </submittedName>
</protein>
<dbReference type="Proteomes" id="UP000274822">
    <property type="component" value="Unassembled WGS sequence"/>
</dbReference>
<sequence>MALTRAPRPLHCQNQIPVYQRAEKIKYIQTPYSNVAENVLSPSRNIKRVLTVPIFEFRVPKDETEINVR</sequence>
<proteinExistence type="predicted"/>
<evidence type="ECO:0000313" key="2">
    <source>
        <dbReference type="Proteomes" id="UP000274822"/>
    </source>
</evidence>
<dbReference type="EMBL" id="RBNJ01022281">
    <property type="protein sequence ID" value="RUS18479.1"/>
    <property type="molecule type" value="Genomic_DNA"/>
</dbReference>
<organism evidence="1 2">
    <name type="scientific">Jimgerdemannia flammicorona</name>
    <dbReference type="NCBI Taxonomy" id="994334"/>
    <lineage>
        <taxon>Eukaryota</taxon>
        <taxon>Fungi</taxon>
        <taxon>Fungi incertae sedis</taxon>
        <taxon>Mucoromycota</taxon>
        <taxon>Mucoromycotina</taxon>
        <taxon>Endogonomycetes</taxon>
        <taxon>Endogonales</taxon>
        <taxon>Endogonaceae</taxon>
        <taxon>Jimgerdemannia</taxon>
    </lineage>
</organism>
<gene>
    <name evidence="1" type="ORF">BC938DRAFT_475964</name>
</gene>
<comment type="caution">
    <text evidence="1">The sequence shown here is derived from an EMBL/GenBank/DDBJ whole genome shotgun (WGS) entry which is preliminary data.</text>
</comment>
<keyword evidence="2" id="KW-1185">Reference proteome</keyword>
<evidence type="ECO:0000313" key="1">
    <source>
        <dbReference type="EMBL" id="RUS18479.1"/>
    </source>
</evidence>
<accession>A0A433PLX3</accession>
<dbReference type="AlphaFoldDB" id="A0A433PLX3"/>
<name>A0A433PLX3_9FUNG</name>
<reference evidence="1 2" key="1">
    <citation type="journal article" date="2018" name="New Phytol.">
        <title>Phylogenomics of Endogonaceae and evolution of mycorrhizas within Mucoromycota.</title>
        <authorList>
            <person name="Chang Y."/>
            <person name="Desiro A."/>
            <person name="Na H."/>
            <person name="Sandor L."/>
            <person name="Lipzen A."/>
            <person name="Clum A."/>
            <person name="Barry K."/>
            <person name="Grigoriev I.V."/>
            <person name="Martin F.M."/>
            <person name="Stajich J.E."/>
            <person name="Smith M.E."/>
            <person name="Bonito G."/>
            <person name="Spatafora J.W."/>
        </authorList>
    </citation>
    <scope>NUCLEOTIDE SEQUENCE [LARGE SCALE GENOMIC DNA]</scope>
    <source>
        <strain evidence="1 2">AD002</strain>
    </source>
</reference>